<reference evidence="2" key="1">
    <citation type="submission" date="2022-06" db="EMBL/GenBank/DDBJ databases">
        <title>Complete genome sequences of two strains of the flax pathogen Septoria linicola.</title>
        <authorList>
            <person name="Lapalu N."/>
            <person name="Simon A."/>
            <person name="Demenou B."/>
            <person name="Paumier D."/>
            <person name="Guillot M.-P."/>
            <person name="Gout L."/>
            <person name="Valade R."/>
        </authorList>
    </citation>
    <scope>NUCLEOTIDE SEQUENCE</scope>
    <source>
        <strain evidence="2">SE15195</strain>
    </source>
</reference>
<protein>
    <submittedName>
        <fullName evidence="2">Necrosis inducing protein</fullName>
    </submittedName>
</protein>
<dbReference type="EMBL" id="CP099425">
    <property type="protein sequence ID" value="USW56301.1"/>
    <property type="molecule type" value="Genomic_DNA"/>
</dbReference>
<accession>A0A9Q9B302</accession>
<dbReference type="InterPro" id="IPR008701">
    <property type="entry name" value="NPP1"/>
</dbReference>
<dbReference type="AlphaFoldDB" id="A0A9Q9B302"/>
<keyword evidence="1" id="KW-0732">Signal</keyword>
<feature type="signal peptide" evidence="1">
    <location>
        <begin position="1"/>
        <end position="20"/>
    </location>
</feature>
<dbReference type="Proteomes" id="UP001056384">
    <property type="component" value="Chromosome 8"/>
</dbReference>
<evidence type="ECO:0000313" key="2">
    <source>
        <dbReference type="EMBL" id="USW56301.1"/>
    </source>
</evidence>
<keyword evidence="3" id="KW-1185">Reference proteome</keyword>
<dbReference type="Pfam" id="PF05630">
    <property type="entry name" value="NPP1"/>
    <property type="match status" value="1"/>
</dbReference>
<name>A0A9Q9B302_9PEZI</name>
<evidence type="ECO:0000313" key="3">
    <source>
        <dbReference type="Proteomes" id="UP001056384"/>
    </source>
</evidence>
<sequence>MRTILSLAFLLSFFSLSTKADLIDPLPPASSPFERRYQPILDFYTDSCYYTSAISLNGTINPGLPLSGPMSEPCRRSDRLENGNVYKDGRKTHCFRKATILDDDVENYTKAWYLGNNLIGWEHWPNSTVNLKMKVLDAFTGRLAPKLLDCNDVFTKDLKLAAGKAVDGFDPSYDEAPADLDDL</sequence>
<feature type="chain" id="PRO_5040142765" evidence="1">
    <location>
        <begin position="21"/>
        <end position="183"/>
    </location>
</feature>
<evidence type="ECO:0000256" key="1">
    <source>
        <dbReference type="SAM" id="SignalP"/>
    </source>
</evidence>
<dbReference type="PIRSF" id="PIRSF029958">
    <property type="entry name" value="Necrosis-inducing_protein"/>
    <property type="match status" value="1"/>
</dbReference>
<proteinExistence type="predicted"/>
<organism evidence="2 3">
    <name type="scientific">Septoria linicola</name>
    <dbReference type="NCBI Taxonomy" id="215465"/>
    <lineage>
        <taxon>Eukaryota</taxon>
        <taxon>Fungi</taxon>
        <taxon>Dikarya</taxon>
        <taxon>Ascomycota</taxon>
        <taxon>Pezizomycotina</taxon>
        <taxon>Dothideomycetes</taxon>
        <taxon>Dothideomycetidae</taxon>
        <taxon>Mycosphaerellales</taxon>
        <taxon>Mycosphaerellaceae</taxon>
        <taxon>Septoria</taxon>
    </lineage>
</organism>
<dbReference type="OrthoDB" id="3679320at2759"/>
<gene>
    <name evidence="2" type="ORF">Slin15195_G096200</name>
</gene>